<dbReference type="OrthoDB" id="21926at10239"/>
<dbReference type="GeneID" id="19735768"/>
<evidence type="ECO:0000313" key="1">
    <source>
        <dbReference type="EMBL" id="AHL18717.1"/>
    </source>
</evidence>
<dbReference type="KEGG" id="vg:19735768"/>
<accession>A0A059T6C7</accession>
<sequence length="68" mass="7923">MNEEWFEFVGYSESRAKYVNIDDQLNELSKTHEIIEVHFSTYSSSDWNYLSGGTATALVRARKREVSE</sequence>
<name>A0A059T6C7_9CAUD</name>
<protein>
    <submittedName>
        <fullName evidence="1">Uncharacterized protein</fullName>
    </submittedName>
</protein>
<organism evidence="1 2">
    <name type="scientific">Listeria phage LP-030-3</name>
    <dbReference type="NCBI Taxonomy" id="1458852"/>
    <lineage>
        <taxon>Viruses</taxon>
        <taxon>Duplodnaviria</taxon>
        <taxon>Heunggongvirae</taxon>
        <taxon>Uroviricota</taxon>
        <taxon>Caudoviricetes</taxon>
        <taxon>Aquingentivirus</taxon>
        <taxon>Aquingentivirus LP0303</taxon>
    </lineage>
</organism>
<dbReference type="EMBL" id="KJ094022">
    <property type="protein sequence ID" value="AHL18717.1"/>
    <property type="molecule type" value="Genomic_DNA"/>
</dbReference>
<proteinExistence type="predicted"/>
<keyword evidence="2" id="KW-1185">Reference proteome</keyword>
<reference evidence="1 2" key="1">
    <citation type="journal article" date="2014" name="Appl. Environ. Microbiol.">
        <title>Comparative genomic and morphological analysis of Listeria phages isolated from farm environments.</title>
        <authorList>
            <person name="Denes T."/>
            <person name="Vongkamjan K."/>
            <person name="Ackermann H.W."/>
            <person name="Moreno Switt A.I."/>
            <person name="Wiedmann M."/>
            <person name="den Bakker H.C."/>
        </authorList>
    </citation>
    <scope>NUCLEOTIDE SEQUENCE [LARGE SCALE GENOMIC DNA]</scope>
</reference>
<gene>
    <name evidence="1" type="ORF">LP030-3_011</name>
</gene>
<dbReference type="Proteomes" id="UP000026992">
    <property type="component" value="Segment"/>
</dbReference>
<evidence type="ECO:0000313" key="2">
    <source>
        <dbReference type="Proteomes" id="UP000026992"/>
    </source>
</evidence>
<dbReference type="RefSeq" id="YP_009044657.1">
    <property type="nucleotide sequence ID" value="NC_024384.1"/>
</dbReference>